<keyword evidence="4" id="KW-1185">Reference proteome</keyword>
<dbReference type="Gene3D" id="3.20.20.80">
    <property type="entry name" value="Glycosidases"/>
    <property type="match status" value="1"/>
</dbReference>
<dbReference type="EMBL" id="CENE01000007">
    <property type="protein sequence ID" value="CEQ40632.1"/>
    <property type="molecule type" value="Genomic_DNA"/>
</dbReference>
<evidence type="ECO:0000313" key="3">
    <source>
        <dbReference type="EMBL" id="CEQ40632.1"/>
    </source>
</evidence>
<dbReference type="Proteomes" id="UP000243876">
    <property type="component" value="Unassembled WGS sequence"/>
</dbReference>
<dbReference type="InterPro" id="IPR032979">
    <property type="entry name" value="ENGase"/>
</dbReference>
<feature type="region of interest" description="Disordered" evidence="1">
    <location>
        <begin position="610"/>
        <end position="629"/>
    </location>
</feature>
<protein>
    <submittedName>
        <fullName evidence="3">SPOSA6832_02275-mRNA-1:cds</fullName>
    </submittedName>
</protein>
<proteinExistence type="predicted"/>
<evidence type="ECO:0000259" key="2">
    <source>
        <dbReference type="Pfam" id="PF03644"/>
    </source>
</evidence>
<evidence type="ECO:0000313" key="4">
    <source>
        <dbReference type="Proteomes" id="UP000243876"/>
    </source>
</evidence>
<dbReference type="Pfam" id="PF03644">
    <property type="entry name" value="Glyco_hydro_85"/>
    <property type="match status" value="2"/>
</dbReference>
<feature type="domain" description="Cytosolic endo-beta-N-acetylglucosaminidase TIM barrel" evidence="2">
    <location>
        <begin position="270"/>
        <end position="504"/>
    </location>
</feature>
<dbReference type="OrthoDB" id="284473at2759"/>
<organism evidence="3 4">
    <name type="scientific">Sporidiobolus salmonicolor</name>
    <name type="common">Yeast-like fungus</name>
    <name type="synonym">Sporobolomyces salmonicolor</name>
    <dbReference type="NCBI Taxonomy" id="5005"/>
    <lineage>
        <taxon>Eukaryota</taxon>
        <taxon>Fungi</taxon>
        <taxon>Dikarya</taxon>
        <taxon>Basidiomycota</taxon>
        <taxon>Pucciniomycotina</taxon>
        <taxon>Microbotryomycetes</taxon>
        <taxon>Sporidiobolales</taxon>
        <taxon>Sporidiobolaceae</taxon>
        <taxon>Sporobolomyces</taxon>
    </lineage>
</organism>
<sequence>MPRSPAAGPAPAQSEPDYFDSLVACAAHLAAPRPACRRHAPPHIPRVKPAALRKEGQEGGKLLVCHDYKAIVRRTMNEAIRSSIFISVTPSSSTLHPIFSHHRVSCPPPAWIRTAHRHGTRILGTLIFEWDAGRSDIVELVSPAGSSPSSTSPPFSQVDLRYADMLVDLAVERGFDGWLVNVEVELGLDEREAGGTKRRAKEHANALLVWLRYLRDEMHKRMPDAEVMWRVPRCSEVGAKQCTNASTSRYDAVITEGRSRLTNLLLDANAFLDTGRLEWQNCVNDLNLPFVSACDSIFLNYFWRPNDVAATATLLDQCDPSRKGDVYFGIDVFGRGSFGGGGFDSWRALDVIQAAPLAPLSAPPSSFSTALFAPGWTVESSDLRHSLDTPAAYARWWEDELYFWSNGPPTENVSLEAARMLKVRQEQRGIQRASELAAALAYNPLVPLPFRRPVEPLNFDCTAPLPALPGSFRPLCSALPSPRPPPSHNSTFYTNFAGGSGHAFFVEGEKTFSSEKGWTDVDFAFPFPSYVFQQPVGGVKAELVEDDAWEGPRALKLVVAEGVGAKGTTTIPLTALNMPVRPGHAFDASVVWKALGGDIEVVPDLHHTLLPAASSPSPPPALPSQANPLLSSAPDTIDLKHGWKRTSCAIRLDADAGPNTTILQYRIVVSGSPQATLLIGSLSVCPTANATLPPPIVANLKYDGPFSRLRWDVVRGVPPILRAPRSAASSSSSWTDPATWSSFVHFHVYLRRNEREEHLGSTLATEFAIERARITAAEVRVRGVRVDGSSGAGDVASFVEVQQRDRE</sequence>
<accession>A0A0D6EKT4</accession>
<dbReference type="GO" id="GO:0005829">
    <property type="term" value="C:cytosol"/>
    <property type="evidence" value="ECO:0007669"/>
    <property type="project" value="UniProtKB-SubCell"/>
</dbReference>
<dbReference type="PANTHER" id="PTHR13246:SF1">
    <property type="entry name" value="CYTOSOLIC ENDO-BETA-N-ACETYLGLUCOSAMINIDASE"/>
    <property type="match status" value="1"/>
</dbReference>
<evidence type="ECO:0000256" key="1">
    <source>
        <dbReference type="SAM" id="MobiDB-lite"/>
    </source>
</evidence>
<dbReference type="PANTHER" id="PTHR13246">
    <property type="entry name" value="ENDO BETA N-ACETYLGLUCOSAMINIDASE"/>
    <property type="match status" value="1"/>
</dbReference>
<reference evidence="4" key="1">
    <citation type="submission" date="2015-02" db="EMBL/GenBank/DDBJ databases">
        <authorList>
            <person name="Gon?alves P."/>
        </authorList>
    </citation>
    <scope>NUCLEOTIDE SEQUENCE [LARGE SCALE GENOMIC DNA]</scope>
</reference>
<gene>
    <name evidence="3" type="primary">SPOSA6832_02275</name>
</gene>
<dbReference type="GO" id="GO:0033925">
    <property type="term" value="F:mannosyl-glycoprotein endo-beta-N-acetylglucosaminidase activity"/>
    <property type="evidence" value="ECO:0007669"/>
    <property type="project" value="UniProtKB-EC"/>
</dbReference>
<dbReference type="AlphaFoldDB" id="A0A0D6EKT4"/>
<feature type="domain" description="Cytosolic endo-beta-N-acetylglucosaminidase TIM barrel" evidence="2">
    <location>
        <begin position="98"/>
        <end position="229"/>
    </location>
</feature>
<name>A0A0D6EKT4_SPOSA</name>
<dbReference type="Gene3D" id="2.60.120.260">
    <property type="entry name" value="Galactose-binding domain-like"/>
    <property type="match status" value="1"/>
</dbReference>
<dbReference type="InterPro" id="IPR005201">
    <property type="entry name" value="TIM_ENGase"/>
</dbReference>